<keyword evidence="5" id="KW-0800">Toxin</keyword>
<evidence type="ECO:0000256" key="8">
    <source>
        <dbReference type="PROSITE-ProRule" id="PRU00023"/>
    </source>
</evidence>
<dbReference type="InterPro" id="IPR002110">
    <property type="entry name" value="Ankyrin_rpt"/>
</dbReference>
<dbReference type="CDD" id="cd22913">
    <property type="entry name" value="HFD_ABTB2-like"/>
    <property type="match status" value="1"/>
</dbReference>
<feature type="region of interest" description="Disordered" evidence="9">
    <location>
        <begin position="777"/>
        <end position="803"/>
    </location>
</feature>
<keyword evidence="4" id="KW-0677">Repeat</keyword>
<dbReference type="PANTHER" id="PTHR46071">
    <property type="entry name" value="ANKYRIN REPEAT AND BTB/POZ DOMAIN-CONTAINING"/>
    <property type="match status" value="1"/>
</dbReference>
<keyword evidence="5" id="KW-0638">Presynaptic neurotoxin</keyword>
<dbReference type="InterPro" id="IPR011333">
    <property type="entry name" value="SKP1/BTB/POZ_sf"/>
</dbReference>
<evidence type="ECO:0000256" key="1">
    <source>
        <dbReference type="ARBA" id="ARBA00004175"/>
    </source>
</evidence>
<dbReference type="Proteomes" id="UP000694941">
    <property type="component" value="Unplaced"/>
</dbReference>
<keyword evidence="7" id="KW-1053">Target membrane</keyword>
<accession>A0ABM1S2G1</accession>
<feature type="compositionally biased region" description="Polar residues" evidence="9">
    <location>
        <begin position="141"/>
        <end position="161"/>
    </location>
</feature>
<keyword evidence="7" id="KW-0472">Membrane</keyword>
<dbReference type="CDD" id="cd18297">
    <property type="entry name" value="BTB_POZ_ABTB2-like"/>
    <property type="match status" value="1"/>
</dbReference>
<feature type="compositionally biased region" description="Polar residues" evidence="9">
    <location>
        <begin position="319"/>
        <end position="334"/>
    </location>
</feature>
<dbReference type="InterPro" id="IPR036770">
    <property type="entry name" value="Ankyrin_rpt-contain_sf"/>
</dbReference>
<dbReference type="PROSITE" id="PS50097">
    <property type="entry name" value="BTB"/>
    <property type="match status" value="1"/>
</dbReference>
<evidence type="ECO:0000256" key="5">
    <source>
        <dbReference type="ARBA" id="ARBA00023028"/>
    </source>
</evidence>
<dbReference type="SUPFAM" id="SSF48403">
    <property type="entry name" value="Ankyrin repeat"/>
    <property type="match status" value="1"/>
</dbReference>
<feature type="region of interest" description="Disordered" evidence="9">
    <location>
        <begin position="82"/>
        <end position="248"/>
    </location>
</feature>
<feature type="repeat" description="ANK" evidence="8">
    <location>
        <begin position="983"/>
        <end position="1015"/>
    </location>
</feature>
<gene>
    <name evidence="12 13" type="primary">LOC106478495</name>
</gene>
<feature type="compositionally biased region" description="Polar residues" evidence="9">
    <location>
        <begin position="171"/>
        <end position="199"/>
    </location>
</feature>
<dbReference type="InterPro" id="IPR052089">
    <property type="entry name" value="Ankyrin-BTB/POZ_domain"/>
</dbReference>
<keyword evidence="11" id="KW-1185">Reference proteome</keyword>
<feature type="compositionally biased region" description="Polar residues" evidence="9">
    <location>
        <begin position="388"/>
        <end position="407"/>
    </location>
</feature>
<dbReference type="Pfam" id="PF00023">
    <property type="entry name" value="Ank"/>
    <property type="match status" value="1"/>
</dbReference>
<evidence type="ECO:0000256" key="4">
    <source>
        <dbReference type="ARBA" id="ARBA00022737"/>
    </source>
</evidence>
<dbReference type="RefSeq" id="XP_022237816.1">
    <property type="nucleotide sequence ID" value="XM_022382108.1"/>
</dbReference>
<name>A0ABM1S2G1_LIMPO</name>
<feature type="repeat" description="ANK" evidence="8">
    <location>
        <begin position="1029"/>
        <end position="1061"/>
    </location>
</feature>
<dbReference type="InterPro" id="IPR059008">
    <property type="entry name" value="ABTB2/3_histone"/>
</dbReference>
<dbReference type="Pfam" id="PF26281">
    <property type="entry name" value="Histone_ABTB"/>
    <property type="match status" value="1"/>
</dbReference>
<comment type="subcellular location">
    <subcellularLocation>
        <location evidence="1">Target cell membrane</location>
    </subcellularLocation>
</comment>
<proteinExistence type="predicted"/>
<evidence type="ECO:0000256" key="7">
    <source>
        <dbReference type="ARBA" id="ARBA00023298"/>
    </source>
</evidence>
<evidence type="ECO:0000256" key="2">
    <source>
        <dbReference type="ARBA" id="ARBA00022483"/>
    </source>
</evidence>
<evidence type="ECO:0000313" key="12">
    <source>
        <dbReference type="RefSeq" id="XP_022237815.1"/>
    </source>
</evidence>
<evidence type="ECO:0000313" key="11">
    <source>
        <dbReference type="Proteomes" id="UP000694941"/>
    </source>
</evidence>
<feature type="region of interest" description="Disordered" evidence="9">
    <location>
        <begin position="304"/>
        <end position="352"/>
    </location>
</feature>
<feature type="region of interest" description="Disordered" evidence="9">
    <location>
        <begin position="378"/>
        <end position="481"/>
    </location>
</feature>
<feature type="compositionally biased region" description="Polar residues" evidence="9">
    <location>
        <begin position="777"/>
        <end position="789"/>
    </location>
</feature>
<feature type="domain" description="BTB" evidence="10">
    <location>
        <begin position="1334"/>
        <end position="1395"/>
    </location>
</feature>
<dbReference type="Pfam" id="PF12796">
    <property type="entry name" value="Ank_2"/>
    <property type="match status" value="1"/>
</dbReference>
<dbReference type="RefSeq" id="XP_022237815.1">
    <property type="nucleotide sequence ID" value="XM_022382107.1"/>
</dbReference>
<evidence type="ECO:0000256" key="6">
    <source>
        <dbReference type="ARBA" id="ARBA00023043"/>
    </source>
</evidence>
<keyword evidence="5" id="KW-0528">Neurotoxin</keyword>
<dbReference type="InterPro" id="IPR009072">
    <property type="entry name" value="Histone-fold"/>
</dbReference>
<protein>
    <submittedName>
        <fullName evidence="12 13">Ankyrin repeat and BTB/POZ domain-containing protein 2-like</fullName>
    </submittedName>
</protein>
<dbReference type="SMART" id="SM00225">
    <property type="entry name" value="BTB"/>
    <property type="match status" value="1"/>
</dbReference>
<dbReference type="PROSITE" id="PS50297">
    <property type="entry name" value="ANK_REP_REGION"/>
    <property type="match status" value="3"/>
</dbReference>
<dbReference type="PANTHER" id="PTHR46071:SF2">
    <property type="entry name" value="ANKYRIN REPEAT AND BTB_POZ DOMAIN-CONTAINING PROTEIN 2-LIKE PROTEIN"/>
    <property type="match status" value="1"/>
</dbReference>
<dbReference type="PROSITE" id="PS50088">
    <property type="entry name" value="ANK_REPEAT"/>
    <property type="match status" value="3"/>
</dbReference>
<reference evidence="12 13" key="1">
    <citation type="submission" date="2025-05" db="UniProtKB">
        <authorList>
            <consortium name="RefSeq"/>
        </authorList>
    </citation>
    <scope>IDENTIFICATION</scope>
    <source>
        <tissue evidence="12 13">Muscle</tissue>
    </source>
</reference>
<dbReference type="SUPFAM" id="SSF54695">
    <property type="entry name" value="POZ domain"/>
    <property type="match status" value="1"/>
</dbReference>
<organism evidence="11 13">
    <name type="scientific">Limulus polyphemus</name>
    <name type="common">Atlantic horseshoe crab</name>
    <dbReference type="NCBI Taxonomy" id="6850"/>
    <lineage>
        <taxon>Eukaryota</taxon>
        <taxon>Metazoa</taxon>
        <taxon>Ecdysozoa</taxon>
        <taxon>Arthropoda</taxon>
        <taxon>Chelicerata</taxon>
        <taxon>Merostomata</taxon>
        <taxon>Xiphosura</taxon>
        <taxon>Limulidae</taxon>
        <taxon>Limulus</taxon>
    </lineage>
</organism>
<dbReference type="Gene3D" id="1.25.40.20">
    <property type="entry name" value="Ankyrin repeat-containing domain"/>
    <property type="match status" value="1"/>
</dbReference>
<feature type="compositionally biased region" description="Polar residues" evidence="9">
    <location>
        <begin position="223"/>
        <end position="244"/>
    </location>
</feature>
<feature type="compositionally biased region" description="Polar residues" evidence="9">
    <location>
        <begin position="100"/>
        <end position="125"/>
    </location>
</feature>
<sequence length="1519" mass="167806">MMSSVPPVPEFRDADQYWQPLLSNSVEIIRPKPRRLGDMNQQNSAICRSSSREGLFAGTPLKSFNRELVGGSAPVLTKFNKETSVPTCESGRSTSKEHITSPSIPLAQTKTSISGNHSSVNTPTHRSPAGREKISPVPSCSRDTPTGGSQPPRVSTKDMTGSHSSSNFSSLGVNGRTNTEILPHTTSSPGLVIQSSRISPATKGVATEPQSTRISPSAKLLSSDPQASRSSPGSKSLTVESQSPKLPGLTKHLATELLGSRINTNVKNLGNEAVVSQLFYEKPNETRPLSAHCLWESHRIEEEDEGIPPDGHMSPYIDSASNTDCGSLSKSSSDGDPVICRRRPPTRLKSRRRNILSFPNMFSVDDSKVLQRRQEFYGGSSSDENRSSGHASMSDGQSSHVSSSPTEGSMMRNHVDIDRHDLHGNDDCQTDHLHRSDNKTLTARETSLKAVPEDEKLITHGSHHSGLNKPSGRRSTASRRNHRVAMAREDLTLHLEGASGLEDIRHAIEQLSVRTHGSRTSYSTSTYSSMSGSESEPVRRLIRHSSLETINTNITSADEFVWLDSHSRLVELQQLPWSNHDVLRVIQNGRLKEYLSHISMETVPRLAYLLQRPLVRVAREAQRFSRSLGMCSKQEISGALKVVLSPALADSCIKACHRSAAIYTVCGDHLRLSKSARAGLQFSVGKFHRWMCDVRVGTFIHEYSAIYLTAAMENLLEEILIKCLPPESDKTLTASLLEASIAGNSELWGLLQNFSHLNAGRTATGALSLPRWPGQFENGSRSNSSSQLHQPEEQPRPSSKSTEHSLLTTCVGSISELGDLLGRVVQYQARMTGVAASKQSVAWGPGALHNLYYYMRCSQLEHSCSKTAVQELVYERPYLVLPPLIEWVKVATAHAEYRRSQVVDSDDVVQAARLLLPGVDCPIRHFGSYDEKLYARRQMDESECARLLRIDLAFRMLTSGRTDLMPHALQLLPPTRINTINEQGLTPLMLACIRGDEAMVQILLDAGADVDIETPLCNGHYQNLNPETQHWTALTYATTHGHLSITKLLLEKGASVEGGARLSEDKITQTPLQLAAASGNLELVSVLLSYGAHPFLSTMLRDSLSYGGAAQRGCYSAIAVAAAHGQRTILHKLLSHPISSSSKEMLSLEEILAEGANQLTNERRPARLQIMPVSVDDLNRSTTGSNISGSENAQIIRLTKSQLKALQEAMYQSSENSHLESTLDLRSIGVPWTLHCWMQTLATAYECHLGNIIDQILQDFVQVWPEDCSSQFVDECLPLLFTIFRHSKNEGTSLLLADIFSSCYGKEFIKEIHNVSLVGGARIDPKYVNNPEMSDVQFKVEGRVFYAHKIILVNASPRFKAMLSAKSSDGMPPVVQINDIRYDIFQLVMQYLYKGGCEDFDADQHDILELMAAANFFQLDGLLRFCEARCSKYVDLDNVVSMYIHAKVYSAVQLLEYCQGFLLQNMVALLTYDDSVRKLIFGKKLHNHDVLSGLLLRLQDRIKERSQGSKQNGGSKVHI</sequence>
<keyword evidence="3" id="KW-1052">Target cell membrane</keyword>
<dbReference type="Gene3D" id="1.10.20.10">
    <property type="entry name" value="Histone, subunit A"/>
    <property type="match status" value="1"/>
</dbReference>
<dbReference type="Pfam" id="PF00651">
    <property type="entry name" value="BTB"/>
    <property type="match status" value="1"/>
</dbReference>
<keyword evidence="2" id="KW-0268">Exocytosis</keyword>
<evidence type="ECO:0000256" key="9">
    <source>
        <dbReference type="SAM" id="MobiDB-lite"/>
    </source>
</evidence>
<dbReference type="GeneID" id="106478495"/>
<keyword evidence="6 8" id="KW-0040">ANK repeat</keyword>
<evidence type="ECO:0000256" key="3">
    <source>
        <dbReference type="ARBA" id="ARBA00022537"/>
    </source>
</evidence>
<feature type="repeat" description="ANK" evidence="8">
    <location>
        <begin position="1067"/>
        <end position="1099"/>
    </location>
</feature>
<feature type="compositionally biased region" description="Polar residues" evidence="9">
    <location>
        <begin position="82"/>
        <end position="93"/>
    </location>
</feature>
<feature type="compositionally biased region" description="Basic and acidic residues" evidence="9">
    <location>
        <begin position="413"/>
        <end position="438"/>
    </location>
</feature>
<feature type="compositionally biased region" description="Basic residues" evidence="9">
    <location>
        <begin position="340"/>
        <end position="352"/>
    </location>
</feature>
<dbReference type="Gene3D" id="3.30.710.10">
    <property type="entry name" value="Potassium Channel Kv1.1, Chain A"/>
    <property type="match status" value="1"/>
</dbReference>
<dbReference type="InterPro" id="IPR000210">
    <property type="entry name" value="BTB/POZ_dom"/>
</dbReference>
<evidence type="ECO:0000313" key="13">
    <source>
        <dbReference type="RefSeq" id="XP_022237816.1"/>
    </source>
</evidence>
<dbReference type="SMART" id="SM00248">
    <property type="entry name" value="ANK"/>
    <property type="match status" value="4"/>
</dbReference>
<dbReference type="CDD" id="cd18491">
    <property type="entry name" value="BACK_ABTB2_like"/>
    <property type="match status" value="1"/>
</dbReference>
<dbReference type="SUPFAM" id="SSF47113">
    <property type="entry name" value="Histone-fold"/>
    <property type="match status" value="1"/>
</dbReference>
<evidence type="ECO:0000259" key="10">
    <source>
        <dbReference type="PROSITE" id="PS50097"/>
    </source>
</evidence>